<dbReference type="InterPro" id="IPR022813">
    <property type="entry name" value="SecD/SecF_arch_bac"/>
</dbReference>
<dbReference type="EMBL" id="CP115965">
    <property type="protein sequence ID" value="WZW97073.1"/>
    <property type="molecule type" value="Genomic_DNA"/>
</dbReference>
<evidence type="ECO:0000256" key="4">
    <source>
        <dbReference type="ARBA" id="ARBA00022692"/>
    </source>
</evidence>
<dbReference type="PRINTS" id="PR01755">
    <property type="entry name" value="SECFTRNLCASE"/>
</dbReference>
<dbReference type="Pfam" id="PF02355">
    <property type="entry name" value="SecD_SecF_C"/>
    <property type="match status" value="1"/>
</dbReference>
<dbReference type="InterPro" id="IPR005665">
    <property type="entry name" value="SecF_bac"/>
</dbReference>
<dbReference type="NCBIfam" id="TIGR00916">
    <property type="entry name" value="2A0604s01"/>
    <property type="match status" value="1"/>
</dbReference>
<dbReference type="Pfam" id="PF07549">
    <property type="entry name" value="Sec_GG"/>
    <property type="match status" value="1"/>
</dbReference>
<accession>A0ABZ3C2D3</accession>
<dbReference type="RefSeq" id="WP_232547839.1">
    <property type="nucleotide sequence ID" value="NZ_CP115965.1"/>
</dbReference>
<comment type="similarity">
    <text evidence="9">Belongs to the SecD/SecF family. SecF subfamily.</text>
</comment>
<dbReference type="InterPro" id="IPR022645">
    <property type="entry name" value="SecD/SecF_bac"/>
</dbReference>
<dbReference type="PANTHER" id="PTHR30081:SF8">
    <property type="entry name" value="PROTEIN TRANSLOCASE SUBUNIT SECF"/>
    <property type="match status" value="1"/>
</dbReference>
<evidence type="ECO:0000259" key="11">
    <source>
        <dbReference type="Pfam" id="PF02355"/>
    </source>
</evidence>
<dbReference type="InterPro" id="IPR022646">
    <property type="entry name" value="SecD/SecF_CS"/>
</dbReference>
<keyword evidence="13" id="KW-1185">Reference proteome</keyword>
<dbReference type="InterPro" id="IPR055344">
    <property type="entry name" value="SecD_SecF_C_bact"/>
</dbReference>
<protein>
    <recommendedName>
        <fullName evidence="9">Protein-export membrane protein SecF</fullName>
    </recommendedName>
</protein>
<dbReference type="HAMAP" id="MF_01464_B">
    <property type="entry name" value="SecF_B"/>
    <property type="match status" value="1"/>
</dbReference>
<evidence type="ECO:0000256" key="10">
    <source>
        <dbReference type="SAM" id="MobiDB-lite"/>
    </source>
</evidence>
<dbReference type="SUPFAM" id="SSF82866">
    <property type="entry name" value="Multidrug efflux transporter AcrB transmembrane domain"/>
    <property type="match status" value="1"/>
</dbReference>
<evidence type="ECO:0000256" key="3">
    <source>
        <dbReference type="ARBA" id="ARBA00022475"/>
    </source>
</evidence>
<keyword evidence="3 9" id="KW-1003">Cell membrane</keyword>
<feature type="transmembrane region" description="Helical" evidence="9">
    <location>
        <begin position="173"/>
        <end position="193"/>
    </location>
</feature>
<keyword evidence="8 9" id="KW-0472">Membrane</keyword>
<name>A0ABZ3C2D3_9ACTN</name>
<feature type="transmembrane region" description="Helical" evidence="9">
    <location>
        <begin position="29"/>
        <end position="49"/>
    </location>
</feature>
<feature type="transmembrane region" description="Helical" evidence="9">
    <location>
        <begin position="257"/>
        <end position="276"/>
    </location>
</feature>
<feature type="transmembrane region" description="Helical" evidence="9">
    <location>
        <begin position="199"/>
        <end position="220"/>
    </location>
</feature>
<evidence type="ECO:0000256" key="5">
    <source>
        <dbReference type="ARBA" id="ARBA00022927"/>
    </source>
</evidence>
<evidence type="ECO:0000256" key="1">
    <source>
        <dbReference type="ARBA" id="ARBA00004651"/>
    </source>
</evidence>
<organism evidence="12 13">
    <name type="scientific">Propioniciclava soli</name>
    <dbReference type="NCBI Taxonomy" id="2775081"/>
    <lineage>
        <taxon>Bacteria</taxon>
        <taxon>Bacillati</taxon>
        <taxon>Actinomycetota</taxon>
        <taxon>Actinomycetes</taxon>
        <taxon>Propionibacteriales</taxon>
        <taxon>Propionibacteriaceae</taxon>
        <taxon>Propioniciclava</taxon>
    </lineage>
</organism>
<reference evidence="12 13" key="1">
    <citation type="journal article" date="2023" name="Environ Microbiome">
        <title>A coral-associated actinobacterium mitigates coral bleaching under heat stress.</title>
        <authorList>
            <person name="Li J."/>
            <person name="Zou Y."/>
            <person name="Li Q."/>
            <person name="Zhang J."/>
            <person name="Bourne D.G."/>
            <person name="Lyu Y."/>
            <person name="Liu C."/>
            <person name="Zhang S."/>
        </authorList>
    </citation>
    <scope>NUCLEOTIDE SEQUENCE [LARGE SCALE GENOMIC DNA]</scope>
    <source>
        <strain evidence="12 13">SCSIO 13291</strain>
    </source>
</reference>
<evidence type="ECO:0000256" key="8">
    <source>
        <dbReference type="ARBA" id="ARBA00023136"/>
    </source>
</evidence>
<keyword evidence="2 9" id="KW-0813">Transport</keyword>
<evidence type="ECO:0000256" key="2">
    <source>
        <dbReference type="ARBA" id="ARBA00022448"/>
    </source>
</evidence>
<comment type="subunit">
    <text evidence="9">Forms a complex with SecD. Part of the essential Sec protein translocation apparatus which comprises SecA, SecYEG and auxiliary proteins SecDF. Other proteins may also be involved.</text>
</comment>
<keyword evidence="4 9" id="KW-0812">Transmembrane</keyword>
<evidence type="ECO:0000313" key="12">
    <source>
        <dbReference type="EMBL" id="WZW97073.1"/>
    </source>
</evidence>
<proteinExistence type="inferred from homology"/>
<dbReference type="Proteomes" id="UP001434337">
    <property type="component" value="Chromosome"/>
</dbReference>
<evidence type="ECO:0000256" key="6">
    <source>
        <dbReference type="ARBA" id="ARBA00022989"/>
    </source>
</evidence>
<comment type="function">
    <text evidence="9">Part of the Sec protein translocase complex. Interacts with the SecYEG preprotein conducting channel. SecDF uses the proton motive force (PMF) to complete protein translocation after the ATP-dependent function of SecA.</text>
</comment>
<evidence type="ECO:0000313" key="13">
    <source>
        <dbReference type="Proteomes" id="UP001434337"/>
    </source>
</evidence>
<dbReference type="InterPro" id="IPR048634">
    <property type="entry name" value="SecD_SecF_C"/>
</dbReference>
<evidence type="ECO:0000256" key="7">
    <source>
        <dbReference type="ARBA" id="ARBA00023010"/>
    </source>
</evidence>
<dbReference type="PANTHER" id="PTHR30081">
    <property type="entry name" value="PROTEIN-EXPORT MEMBRANE PROTEIN SEC"/>
    <property type="match status" value="1"/>
</dbReference>
<sequence>MAKNARSSLAHRLYSGEVSYDFVGHRKRWYLISAVLLVACLAFIGLRGLNLSIDFTGGSEFNVPTPVTATTVDEYRTVAQDTDLPDLGEVRVNTIGDDQVRVQTRALNAEEINQMTAALAEHAGVDTTEVTNNLIGSSWGQQITQQGLIALVVFLVLVALMIWAYFRNWKMSVAALIALAHDLIVVIGVYALLQFTFSPASLIGTLTILGYSLYDTVVVFDRVRDNLREVKGSDRTLAQWVNLAVNQVLIRSLNTTIIGVLPVAALLFTGTFILGTGPLMDLGLALFVGMIAGAYSSIFLAAPLFVELRQRDADMVEHEARLERRRARKSERASRVGADADEPATQQPVGYATALSGASAVDPRTLGAVRPDELRPEQMGPRTQPKRTTRSQRRQDQP</sequence>
<dbReference type="NCBIfam" id="TIGR00966">
    <property type="entry name" value="transloc_SecF"/>
    <property type="match status" value="1"/>
</dbReference>
<dbReference type="Gene3D" id="1.20.1640.10">
    <property type="entry name" value="Multidrug efflux transporter AcrB transmembrane domain"/>
    <property type="match status" value="1"/>
</dbReference>
<comment type="subcellular location">
    <subcellularLocation>
        <location evidence="1 9">Cell membrane</location>
        <topology evidence="1 9">Multi-pass membrane protein</topology>
    </subcellularLocation>
</comment>
<gene>
    <name evidence="9 12" type="primary">secF</name>
    <name evidence="12" type="ORF">PCC79_09060</name>
</gene>
<feature type="domain" description="Protein export membrane protein SecD/SecF C-terminal" evidence="11">
    <location>
        <begin position="120"/>
        <end position="310"/>
    </location>
</feature>
<evidence type="ECO:0000256" key="9">
    <source>
        <dbReference type="HAMAP-Rule" id="MF_01464"/>
    </source>
</evidence>
<feature type="region of interest" description="Disordered" evidence="10">
    <location>
        <begin position="323"/>
        <end position="398"/>
    </location>
</feature>
<keyword evidence="5 9" id="KW-0653">Protein transport</keyword>
<feature type="transmembrane region" description="Helical" evidence="9">
    <location>
        <begin position="282"/>
        <end position="306"/>
    </location>
</feature>
<keyword evidence="7 9" id="KW-0811">Translocation</keyword>
<keyword evidence="6 9" id="KW-1133">Transmembrane helix</keyword>
<feature type="transmembrane region" description="Helical" evidence="9">
    <location>
        <begin position="147"/>
        <end position="166"/>
    </location>
</feature>